<proteinExistence type="predicted"/>
<sequence length="207" mass="23188">MMRPFCILFLLFGIMAHAQRETMETIDARNIKILRIATDEVYQIKLLASKTSDISIKTRSEGEYFRDIYLDTSIKDGVLKINSRYPQRLAGGYDKLSAHKVFSMEVEIEVPEGLEISITSNLASVIATGNFESIQADLKQGYCKLLNFSGSARINTYSGDILVEAHSGKIEATTRNGKLVLPDFLPGQMPLRLTSIDGDIQVRKTKY</sequence>
<reference evidence="2" key="1">
    <citation type="submission" date="2022-07" db="EMBL/GenBank/DDBJ databases">
        <title>Gramela sediminis sp. nov., isolated from deep-sea sediment of the Indian Ocean.</title>
        <authorList>
            <person name="Shi H."/>
        </authorList>
    </citation>
    <scope>NUCLEOTIDE SEQUENCE</scope>
    <source>
        <strain evidence="2">GC03-9</strain>
    </source>
</reference>
<evidence type="ECO:0000256" key="1">
    <source>
        <dbReference type="SAM" id="SignalP"/>
    </source>
</evidence>
<gene>
    <name evidence="2" type="ORF">MKO06_05810</name>
</gene>
<keyword evidence="1" id="KW-0732">Signal</keyword>
<protein>
    <recommendedName>
        <fullName evidence="4">Adhesin domain-containing protein</fullName>
    </recommendedName>
</protein>
<dbReference type="RefSeq" id="WP_241549710.1">
    <property type="nucleotide sequence ID" value="NZ_JANCNS010000001.1"/>
</dbReference>
<dbReference type="Proteomes" id="UP001155280">
    <property type="component" value="Unassembled WGS sequence"/>
</dbReference>
<comment type="caution">
    <text evidence="2">The sequence shown here is derived from an EMBL/GenBank/DDBJ whole genome shotgun (WGS) entry which is preliminary data.</text>
</comment>
<name>A0A9X2I4U6_9FLAO</name>
<accession>A0A9X2I4U6</accession>
<evidence type="ECO:0008006" key="4">
    <source>
        <dbReference type="Google" id="ProtNLM"/>
    </source>
</evidence>
<organism evidence="2 3">
    <name type="scientific">Christiangramia oceanisediminis</name>
    <dbReference type="NCBI Taxonomy" id="2920386"/>
    <lineage>
        <taxon>Bacteria</taxon>
        <taxon>Pseudomonadati</taxon>
        <taxon>Bacteroidota</taxon>
        <taxon>Flavobacteriia</taxon>
        <taxon>Flavobacteriales</taxon>
        <taxon>Flavobacteriaceae</taxon>
        <taxon>Christiangramia</taxon>
    </lineage>
</organism>
<evidence type="ECO:0000313" key="3">
    <source>
        <dbReference type="Proteomes" id="UP001155280"/>
    </source>
</evidence>
<dbReference type="EMBL" id="JANCNS010000001">
    <property type="protein sequence ID" value="MCP9199412.1"/>
    <property type="molecule type" value="Genomic_DNA"/>
</dbReference>
<feature type="signal peptide" evidence="1">
    <location>
        <begin position="1"/>
        <end position="18"/>
    </location>
</feature>
<feature type="chain" id="PRO_5040883464" description="Adhesin domain-containing protein" evidence="1">
    <location>
        <begin position="19"/>
        <end position="207"/>
    </location>
</feature>
<keyword evidence="3" id="KW-1185">Reference proteome</keyword>
<evidence type="ECO:0000313" key="2">
    <source>
        <dbReference type="EMBL" id="MCP9199412.1"/>
    </source>
</evidence>
<dbReference type="AlphaFoldDB" id="A0A9X2I4U6"/>